<reference evidence="5 6" key="1">
    <citation type="submission" date="2019-07" db="EMBL/GenBank/DDBJ databases">
        <title>Genomes of Cafeteria roenbergensis.</title>
        <authorList>
            <person name="Fischer M.G."/>
            <person name="Hackl T."/>
            <person name="Roman M."/>
        </authorList>
    </citation>
    <scope>NUCLEOTIDE SEQUENCE [LARGE SCALE GENOMIC DNA]</scope>
    <source>
        <strain evidence="1 6">BVI</strain>
        <strain evidence="2 8">Cflag</strain>
        <strain evidence="4 5">E4-10P</strain>
        <strain evidence="3 7">RCC970-E3</strain>
    </source>
</reference>
<name>A0A5A8D723_CAFRO</name>
<dbReference type="EMBL" id="VLTM01000044">
    <property type="protein sequence ID" value="KAA0160414.1"/>
    <property type="molecule type" value="Genomic_DNA"/>
</dbReference>
<organism evidence="2 8">
    <name type="scientific">Cafeteria roenbergensis</name>
    <name type="common">Marine flagellate</name>
    <dbReference type="NCBI Taxonomy" id="33653"/>
    <lineage>
        <taxon>Eukaryota</taxon>
        <taxon>Sar</taxon>
        <taxon>Stramenopiles</taxon>
        <taxon>Bigyra</taxon>
        <taxon>Opalozoa</taxon>
        <taxon>Bicosoecida</taxon>
        <taxon>Cafeteriaceae</taxon>
        <taxon>Cafeteria</taxon>
    </lineage>
</organism>
<dbReference type="Proteomes" id="UP000322899">
    <property type="component" value="Unassembled WGS sequence"/>
</dbReference>
<dbReference type="Proteomes" id="UP000325113">
    <property type="component" value="Unassembled WGS sequence"/>
</dbReference>
<dbReference type="EMBL" id="VLTL01000003">
    <property type="protein sequence ID" value="KAA0172002.1"/>
    <property type="molecule type" value="Genomic_DNA"/>
</dbReference>
<dbReference type="Proteomes" id="UP000324907">
    <property type="component" value="Unassembled WGS sequence"/>
</dbReference>
<accession>A0A5A8D723</accession>
<evidence type="ECO:0000313" key="2">
    <source>
        <dbReference type="EMBL" id="KAA0160414.1"/>
    </source>
</evidence>
<dbReference type="Proteomes" id="UP000323011">
    <property type="component" value="Unassembled WGS sequence"/>
</dbReference>
<evidence type="ECO:0000313" key="4">
    <source>
        <dbReference type="EMBL" id="KAA0177990.1"/>
    </source>
</evidence>
<evidence type="ECO:0000313" key="7">
    <source>
        <dbReference type="Proteomes" id="UP000324907"/>
    </source>
</evidence>
<dbReference type="AlphaFoldDB" id="A0A5A8D723"/>
<dbReference type="EMBL" id="VLTN01000001">
    <property type="protein sequence ID" value="KAA0157580.1"/>
    <property type="molecule type" value="Genomic_DNA"/>
</dbReference>
<proteinExistence type="predicted"/>
<protein>
    <submittedName>
        <fullName evidence="2">Uncharacterized protein</fullName>
    </submittedName>
</protein>
<sequence length="93" mass="10385">MRPDGSILEADNPNRIVVTEEQHAAVRRSEALRKMLTSGRLERCIRHIDGSTDRAAALERARLNPEFAAFLDQLLVDIGMARRRPDGGVEFTG</sequence>
<evidence type="ECO:0000313" key="5">
    <source>
        <dbReference type="Proteomes" id="UP000322899"/>
    </source>
</evidence>
<dbReference type="EMBL" id="VLTO01000002">
    <property type="protein sequence ID" value="KAA0177990.1"/>
    <property type="molecule type" value="Genomic_DNA"/>
</dbReference>
<evidence type="ECO:0000313" key="8">
    <source>
        <dbReference type="Proteomes" id="UP000325113"/>
    </source>
</evidence>
<evidence type="ECO:0000313" key="1">
    <source>
        <dbReference type="EMBL" id="KAA0157580.1"/>
    </source>
</evidence>
<evidence type="ECO:0000313" key="3">
    <source>
        <dbReference type="EMBL" id="KAA0172002.1"/>
    </source>
</evidence>
<evidence type="ECO:0000313" key="6">
    <source>
        <dbReference type="Proteomes" id="UP000323011"/>
    </source>
</evidence>
<keyword evidence="6" id="KW-1185">Reference proteome</keyword>
<gene>
    <name evidence="4" type="ORF">FNF27_00538</name>
    <name evidence="3" type="ORF">FNF28_00319</name>
    <name evidence="1" type="ORF">FNF29_00156</name>
    <name evidence="2" type="ORF">FNF31_04283</name>
</gene>
<comment type="caution">
    <text evidence="2">The sequence shown here is derived from an EMBL/GenBank/DDBJ whole genome shotgun (WGS) entry which is preliminary data.</text>
</comment>